<feature type="transmembrane region" description="Helical" evidence="2">
    <location>
        <begin position="74"/>
        <end position="92"/>
    </location>
</feature>
<feature type="transmembrane region" description="Helical" evidence="2">
    <location>
        <begin position="193"/>
        <end position="216"/>
    </location>
</feature>
<organism evidence="3 4">
    <name type="scientific">Streptomyces bauhiniae</name>
    <dbReference type="NCBI Taxonomy" id="2340725"/>
    <lineage>
        <taxon>Bacteria</taxon>
        <taxon>Bacillati</taxon>
        <taxon>Actinomycetota</taxon>
        <taxon>Actinomycetes</taxon>
        <taxon>Kitasatosporales</taxon>
        <taxon>Streptomycetaceae</taxon>
        <taxon>Streptomyces</taxon>
    </lineage>
</organism>
<feature type="transmembrane region" description="Helical" evidence="2">
    <location>
        <begin position="167"/>
        <end position="187"/>
    </location>
</feature>
<dbReference type="NCBIfam" id="NF041646">
    <property type="entry name" value="VC0807_fam"/>
    <property type="match status" value="1"/>
</dbReference>
<evidence type="ECO:0000313" key="4">
    <source>
        <dbReference type="Proteomes" id="UP000470520"/>
    </source>
</evidence>
<keyword evidence="2" id="KW-1133">Transmembrane helix</keyword>
<sequence length="252" mass="26499">MTKNTGNQGQDSRRRPSMLENFKPLLIDVALPLGSYYVFKEAFGMSTFAALAWSSVGPALRTVWSLVRKRSANGLALLILTVNVVGLALSFVSGDPRLMLAKDGAVSSTVAVGILVSVALGRPMMTEGMKPFLVKGDSVREGAWQRLTSGAAAGSAAFRRKERAFSLVWGVALLLECVARVVGAYTIPVDTMVWLGGVLMGAVMVVTFVVSGAVAVGPMECLLSEEATEKHSEPAEPAEPAQDGRTALAAAA</sequence>
<keyword evidence="2" id="KW-0472">Membrane</keyword>
<protein>
    <recommendedName>
        <fullName evidence="5">DUF3159 domain-containing protein</fullName>
    </recommendedName>
</protein>
<evidence type="ECO:0000256" key="2">
    <source>
        <dbReference type="SAM" id="Phobius"/>
    </source>
</evidence>
<accession>A0A7K3QRR9</accession>
<name>A0A7K3QRR9_9ACTN</name>
<dbReference type="RefSeq" id="WP_164188373.1">
    <property type="nucleotide sequence ID" value="NZ_JAAGMR010000158.1"/>
</dbReference>
<evidence type="ECO:0008006" key="5">
    <source>
        <dbReference type="Google" id="ProtNLM"/>
    </source>
</evidence>
<comment type="caution">
    <text evidence="3">The sequence shown here is derived from an EMBL/GenBank/DDBJ whole genome shotgun (WGS) entry which is preliminary data.</text>
</comment>
<feature type="transmembrane region" description="Helical" evidence="2">
    <location>
        <begin position="104"/>
        <end position="121"/>
    </location>
</feature>
<feature type="transmembrane region" description="Helical" evidence="2">
    <location>
        <begin position="45"/>
        <end position="67"/>
    </location>
</feature>
<keyword evidence="2" id="KW-0812">Transmembrane</keyword>
<feature type="region of interest" description="Disordered" evidence="1">
    <location>
        <begin position="226"/>
        <end position="252"/>
    </location>
</feature>
<evidence type="ECO:0000313" key="3">
    <source>
        <dbReference type="EMBL" id="NEB92598.1"/>
    </source>
</evidence>
<proteinExistence type="predicted"/>
<gene>
    <name evidence="3" type="ORF">G3I21_12945</name>
</gene>
<reference evidence="3 4" key="1">
    <citation type="submission" date="2020-01" db="EMBL/GenBank/DDBJ databases">
        <title>Insect and environment-associated Actinomycetes.</title>
        <authorList>
            <person name="Currrie C."/>
            <person name="Chevrette M."/>
            <person name="Carlson C."/>
            <person name="Stubbendieck R."/>
            <person name="Wendt-Pienkowski E."/>
        </authorList>
    </citation>
    <scope>NUCLEOTIDE SEQUENCE [LARGE SCALE GENOMIC DNA]</scope>
    <source>
        <strain evidence="3 4">SID7754</strain>
    </source>
</reference>
<evidence type="ECO:0000256" key="1">
    <source>
        <dbReference type="SAM" id="MobiDB-lite"/>
    </source>
</evidence>
<dbReference type="AlphaFoldDB" id="A0A7K3QRR9"/>
<dbReference type="EMBL" id="JAAGMR010000158">
    <property type="protein sequence ID" value="NEB92598.1"/>
    <property type="molecule type" value="Genomic_DNA"/>
</dbReference>
<dbReference type="Proteomes" id="UP000470520">
    <property type="component" value="Unassembled WGS sequence"/>
</dbReference>